<organism evidence="2 3">
    <name type="scientific">Thalassotalea litorea</name>
    <dbReference type="NCBI Taxonomy" id="2020715"/>
    <lineage>
        <taxon>Bacteria</taxon>
        <taxon>Pseudomonadati</taxon>
        <taxon>Pseudomonadota</taxon>
        <taxon>Gammaproteobacteria</taxon>
        <taxon>Alteromonadales</taxon>
        <taxon>Colwelliaceae</taxon>
        <taxon>Thalassotalea</taxon>
    </lineage>
</organism>
<evidence type="ECO:0000313" key="2">
    <source>
        <dbReference type="EMBL" id="TLU61889.1"/>
    </source>
</evidence>
<dbReference type="OrthoDB" id="6120615at2"/>
<feature type="transmembrane region" description="Helical" evidence="1">
    <location>
        <begin position="58"/>
        <end position="77"/>
    </location>
</feature>
<keyword evidence="1" id="KW-1133">Transmembrane helix</keyword>
<comment type="caution">
    <text evidence="2">The sequence shown here is derived from an EMBL/GenBank/DDBJ whole genome shotgun (WGS) entry which is preliminary data.</text>
</comment>
<proteinExistence type="predicted"/>
<accession>A0A5R9IPH0</accession>
<gene>
    <name evidence="2" type="ORF">FE810_13820</name>
</gene>
<sequence>MKKVILITAYAFAFVFLISFFSIDACMDAGGAWSDFGFTCHNPRENFVPQYMRPAPVFWGLVVFLSSMFTLLVNKIIPK</sequence>
<name>A0A5R9IPH0_9GAMM</name>
<dbReference type="RefSeq" id="WP_138320673.1">
    <property type="nucleotide sequence ID" value="NZ_VCBC01000014.1"/>
</dbReference>
<evidence type="ECO:0000256" key="1">
    <source>
        <dbReference type="SAM" id="Phobius"/>
    </source>
</evidence>
<protein>
    <submittedName>
        <fullName evidence="2">Uncharacterized protein</fullName>
    </submittedName>
</protein>
<dbReference type="Proteomes" id="UP000307790">
    <property type="component" value="Unassembled WGS sequence"/>
</dbReference>
<evidence type="ECO:0000313" key="3">
    <source>
        <dbReference type="Proteomes" id="UP000307790"/>
    </source>
</evidence>
<dbReference type="AlphaFoldDB" id="A0A5R9IPH0"/>
<reference evidence="2 3" key="1">
    <citation type="submission" date="2019-05" db="EMBL/GenBank/DDBJ databases">
        <title>Genome sequences of Thalassotalea litorea 1K03283.</title>
        <authorList>
            <person name="Zhang D."/>
        </authorList>
    </citation>
    <scope>NUCLEOTIDE SEQUENCE [LARGE SCALE GENOMIC DNA]</scope>
    <source>
        <strain evidence="2 3">MCCC 1K03283</strain>
    </source>
</reference>
<keyword evidence="1" id="KW-0472">Membrane</keyword>
<keyword evidence="1" id="KW-0812">Transmembrane</keyword>
<dbReference type="EMBL" id="VCBC01000014">
    <property type="protein sequence ID" value="TLU61889.1"/>
    <property type="molecule type" value="Genomic_DNA"/>
</dbReference>
<keyword evidence="3" id="KW-1185">Reference proteome</keyword>